<dbReference type="Proteomes" id="UP000032512">
    <property type="component" value="Unassembled WGS sequence"/>
</dbReference>
<accession>A0A0D6Z6A5</accession>
<comment type="caution">
    <text evidence="1">The sequence shown here is derived from an EMBL/GenBank/DDBJ whole genome shotgun (WGS) entry which is preliminary data.</text>
</comment>
<sequence length="76" mass="8907">MSSHRRVWYPYVSPFDPCPPIKAKAYSTPPSLFLGYQPPNLEQFTPMEALKIGTLWKVFYDPWYSPYEVSTEEDQS</sequence>
<dbReference type="PATRIC" id="fig|285983.3.peg.1808"/>
<organism evidence="1 2">
    <name type="scientific">Mesobacillus subterraneus</name>
    <dbReference type="NCBI Taxonomy" id="285983"/>
    <lineage>
        <taxon>Bacteria</taxon>
        <taxon>Bacillati</taxon>
        <taxon>Bacillota</taxon>
        <taxon>Bacilli</taxon>
        <taxon>Bacillales</taxon>
        <taxon>Bacillaceae</taxon>
        <taxon>Mesobacillus</taxon>
    </lineage>
</organism>
<evidence type="ECO:0000313" key="2">
    <source>
        <dbReference type="Proteomes" id="UP000032512"/>
    </source>
</evidence>
<keyword evidence="2" id="KW-1185">Reference proteome</keyword>
<dbReference type="OrthoDB" id="2376696at2"/>
<name>A0A0D6Z6A5_9BACI</name>
<dbReference type="RefSeq" id="WP_044394914.1">
    <property type="nucleotide sequence ID" value="NZ_JXIQ01000114.1"/>
</dbReference>
<proteinExistence type="predicted"/>
<reference evidence="1 2" key="1">
    <citation type="submission" date="2015-01" db="EMBL/GenBank/DDBJ databases">
        <title>Draft genome sequences of the supercritical CO2 tolerant bacteria Bacillus subterraneus MITOT1 and Bacillus cereus MIT0214.</title>
        <authorList>
            <person name="Peet K.C."/>
            <person name="Thompson J.R."/>
        </authorList>
    </citation>
    <scope>NUCLEOTIDE SEQUENCE [LARGE SCALE GENOMIC DNA]</scope>
    <source>
        <strain evidence="1 2">MITOT1</strain>
    </source>
</reference>
<gene>
    <name evidence="1" type="ORF">UB32_14675</name>
</gene>
<dbReference type="EMBL" id="JXIQ01000114">
    <property type="protein sequence ID" value="KIY21279.1"/>
    <property type="molecule type" value="Genomic_DNA"/>
</dbReference>
<evidence type="ECO:0000313" key="1">
    <source>
        <dbReference type="EMBL" id="KIY21279.1"/>
    </source>
</evidence>
<protein>
    <submittedName>
        <fullName evidence="1">CotJA</fullName>
    </submittedName>
</protein>
<dbReference type="InterPro" id="IPR020256">
    <property type="entry name" value="Spore_coat_CotJA"/>
</dbReference>
<dbReference type="AlphaFoldDB" id="A0A0D6Z6A5"/>
<dbReference type="Pfam" id="PF11007">
    <property type="entry name" value="CotJA"/>
    <property type="match status" value="1"/>
</dbReference>